<dbReference type="EMBL" id="CP012673">
    <property type="protein sequence ID" value="AUX42434.1"/>
    <property type="molecule type" value="Genomic_DNA"/>
</dbReference>
<accession>A0A2L0ET30</accession>
<protein>
    <recommendedName>
        <fullName evidence="2">Putative restriction endonuclease domain-containing protein</fullName>
    </recommendedName>
</protein>
<dbReference type="PANTHER" id="PTHR33352">
    <property type="entry name" value="SLR1095 PROTEIN"/>
    <property type="match status" value="1"/>
</dbReference>
<dbReference type="InterPro" id="IPR011335">
    <property type="entry name" value="Restrct_endonuc-II-like"/>
</dbReference>
<dbReference type="RefSeq" id="WP_234023811.1">
    <property type="nucleotide sequence ID" value="NZ_CP012673.1"/>
</dbReference>
<dbReference type="PANTHER" id="PTHR33352:SF3">
    <property type="entry name" value="SLR1612 PROTEIN"/>
    <property type="match status" value="1"/>
</dbReference>
<gene>
    <name evidence="3" type="ORF">SOCE26_038660</name>
</gene>
<feature type="domain" description="Putative restriction endonuclease" evidence="2">
    <location>
        <begin position="27"/>
        <end position="159"/>
    </location>
</feature>
<evidence type="ECO:0000259" key="2">
    <source>
        <dbReference type="Pfam" id="PF05685"/>
    </source>
</evidence>
<dbReference type="Proteomes" id="UP000238348">
    <property type="component" value="Chromosome"/>
</dbReference>
<name>A0A2L0ET30_SORCE</name>
<feature type="compositionally biased region" description="Basic and acidic residues" evidence="1">
    <location>
        <begin position="199"/>
        <end position="218"/>
    </location>
</feature>
<feature type="region of interest" description="Disordered" evidence="1">
    <location>
        <begin position="195"/>
        <end position="218"/>
    </location>
</feature>
<dbReference type="AlphaFoldDB" id="A0A2L0ET30"/>
<proteinExistence type="predicted"/>
<sequence>MQHAPLARRLRHVRAPSPLHFPEEALVPETKRHLEIRTLLYLVLKTFADRAAIGSDQFVYWSASDPSRCLAPDAFVRLGTPDTPFGSWKTWERGAPELAVEIVSEHDADPQTWADKLRKYHELGVLELVAFDPEAAPGERLRVWDRIDGDLVERVVEGERSPCAVLGLHWVVVPAAGDPAALRLARTPDGAELVLTPEEAERRRAEAERRRAEAEQAARATAERRIAELEAELRRRGG</sequence>
<reference evidence="3 4" key="1">
    <citation type="submission" date="2015-09" db="EMBL/GenBank/DDBJ databases">
        <title>Sorangium comparison.</title>
        <authorList>
            <person name="Zaburannyi N."/>
            <person name="Bunk B."/>
            <person name="Overmann J."/>
            <person name="Mueller R."/>
        </authorList>
    </citation>
    <scope>NUCLEOTIDE SEQUENCE [LARGE SCALE GENOMIC DNA]</scope>
    <source>
        <strain evidence="3 4">So ce26</strain>
    </source>
</reference>
<evidence type="ECO:0000256" key="1">
    <source>
        <dbReference type="SAM" id="MobiDB-lite"/>
    </source>
</evidence>
<evidence type="ECO:0000313" key="3">
    <source>
        <dbReference type="EMBL" id="AUX42434.1"/>
    </source>
</evidence>
<dbReference type="Pfam" id="PF05685">
    <property type="entry name" value="Uma2"/>
    <property type="match status" value="1"/>
</dbReference>
<dbReference type="Gene3D" id="3.90.1570.10">
    <property type="entry name" value="tt1808, chain A"/>
    <property type="match status" value="1"/>
</dbReference>
<dbReference type="InterPro" id="IPR008538">
    <property type="entry name" value="Uma2"/>
</dbReference>
<dbReference type="InterPro" id="IPR012296">
    <property type="entry name" value="Nuclease_put_TT1808"/>
</dbReference>
<evidence type="ECO:0000313" key="4">
    <source>
        <dbReference type="Proteomes" id="UP000238348"/>
    </source>
</evidence>
<dbReference type="SUPFAM" id="SSF52980">
    <property type="entry name" value="Restriction endonuclease-like"/>
    <property type="match status" value="1"/>
</dbReference>
<dbReference type="CDD" id="cd06260">
    <property type="entry name" value="DUF820-like"/>
    <property type="match status" value="1"/>
</dbReference>
<organism evidence="3 4">
    <name type="scientific">Sorangium cellulosum</name>
    <name type="common">Polyangium cellulosum</name>
    <dbReference type="NCBI Taxonomy" id="56"/>
    <lineage>
        <taxon>Bacteria</taxon>
        <taxon>Pseudomonadati</taxon>
        <taxon>Myxococcota</taxon>
        <taxon>Polyangia</taxon>
        <taxon>Polyangiales</taxon>
        <taxon>Polyangiaceae</taxon>
        <taxon>Sorangium</taxon>
    </lineage>
</organism>